<dbReference type="RefSeq" id="WP_157232307.1">
    <property type="nucleotide sequence ID" value="NZ_JMCB01000017.1"/>
</dbReference>
<dbReference type="STRING" id="394096.DB31_2615"/>
<dbReference type="EMBL" id="JMCB01000017">
    <property type="protein sequence ID" value="KFE63497.1"/>
    <property type="molecule type" value="Genomic_DNA"/>
</dbReference>
<reference evidence="1 2" key="1">
    <citation type="submission" date="2014-04" db="EMBL/GenBank/DDBJ databases">
        <title>Genome assembly of Hyalangium minutum DSM 14724.</title>
        <authorList>
            <person name="Sharma G."/>
            <person name="Subramanian S."/>
        </authorList>
    </citation>
    <scope>NUCLEOTIDE SEQUENCE [LARGE SCALE GENOMIC DNA]</scope>
    <source>
        <strain evidence="1 2">DSM 14724</strain>
    </source>
</reference>
<dbReference type="AlphaFoldDB" id="A0A085W734"/>
<proteinExistence type="predicted"/>
<name>A0A085W734_9BACT</name>
<evidence type="ECO:0000313" key="1">
    <source>
        <dbReference type="EMBL" id="KFE63497.1"/>
    </source>
</evidence>
<protein>
    <submittedName>
        <fullName evidence="1">Uncharacterized protein</fullName>
    </submittedName>
</protein>
<evidence type="ECO:0000313" key="2">
    <source>
        <dbReference type="Proteomes" id="UP000028725"/>
    </source>
</evidence>
<keyword evidence="2" id="KW-1185">Reference proteome</keyword>
<dbReference type="OrthoDB" id="2581208at2"/>
<comment type="caution">
    <text evidence="1">The sequence shown here is derived from an EMBL/GenBank/DDBJ whole genome shotgun (WGS) entry which is preliminary data.</text>
</comment>
<sequence length="142" mass="15596">MGSAQPVEVIWATYAAPIIVSDSVVHLLRSHSFTGWSLYDVTVHGKQGELLPGYHGLAITGRCGAIDWSKGLAEPKVYPARVSTVWKGLFFDPASWDGSDLFVPTNGNYVCVVEAVKKAVKKAKVRNAVFEALDQFERSWDL</sequence>
<gene>
    <name evidence="1" type="ORF">DB31_2615</name>
</gene>
<accession>A0A085W734</accession>
<dbReference type="Proteomes" id="UP000028725">
    <property type="component" value="Unassembled WGS sequence"/>
</dbReference>
<organism evidence="1 2">
    <name type="scientific">Hyalangium minutum</name>
    <dbReference type="NCBI Taxonomy" id="394096"/>
    <lineage>
        <taxon>Bacteria</taxon>
        <taxon>Pseudomonadati</taxon>
        <taxon>Myxococcota</taxon>
        <taxon>Myxococcia</taxon>
        <taxon>Myxococcales</taxon>
        <taxon>Cystobacterineae</taxon>
        <taxon>Archangiaceae</taxon>
        <taxon>Hyalangium</taxon>
    </lineage>
</organism>
<dbReference type="PATRIC" id="fig|394096.3.peg.6947"/>